<accession>A0ABQ9XN07</accession>
<dbReference type="EMBL" id="JARBJD010000101">
    <property type="protein sequence ID" value="KAK2952605.1"/>
    <property type="molecule type" value="Genomic_DNA"/>
</dbReference>
<gene>
    <name evidence="1" type="ORF">BLNAU_12433</name>
</gene>
<dbReference type="Proteomes" id="UP001281761">
    <property type="component" value="Unassembled WGS sequence"/>
</dbReference>
<reference evidence="1 2" key="1">
    <citation type="journal article" date="2022" name="bioRxiv">
        <title>Genomics of Preaxostyla Flagellates Illuminates Evolutionary Transitions and the Path Towards Mitochondrial Loss.</title>
        <authorList>
            <person name="Novak L.V.F."/>
            <person name="Treitli S.C."/>
            <person name="Pyrih J."/>
            <person name="Halakuc P."/>
            <person name="Pipaliya S.V."/>
            <person name="Vacek V."/>
            <person name="Brzon O."/>
            <person name="Soukal P."/>
            <person name="Eme L."/>
            <person name="Dacks J.B."/>
            <person name="Karnkowska A."/>
            <person name="Elias M."/>
            <person name="Hampl V."/>
        </authorList>
    </citation>
    <scope>NUCLEOTIDE SEQUENCE [LARGE SCALE GENOMIC DNA]</scope>
    <source>
        <strain evidence="1">NAU3</strain>
        <tissue evidence="1">Gut</tissue>
    </source>
</reference>
<proteinExistence type="predicted"/>
<comment type="caution">
    <text evidence="1">The sequence shown here is derived from an EMBL/GenBank/DDBJ whole genome shotgun (WGS) entry which is preliminary data.</text>
</comment>
<protein>
    <submittedName>
        <fullName evidence="1">Uncharacterized protein</fullName>
    </submittedName>
</protein>
<sequence length="344" mass="39684">MNTKSISDQHCSIWASNEDVAPLFLFLEPENIEPLGFASELFLSLVAFVEEGYNLDDEAIKHACTLLENIDKTFSANQKLFGLVPKLDGSDSGFTESVLLLLTSSNAELSKSVLKLLWGTVDHHTPSNWFTFIETQFFTRLPKAFYEQEIHLVSQYELSLMKIVRQFLFCPRPGCARQICQELHLLMDSFQRTFLDDFFHPVEQFLEFICSNRRRIEDSEQSWPFSVLLSSMIECSPFLDQTTQFVLSSSFSLAFTDTIVFFETDRLKSALLWDIYDEDTAVQKRRRQIEANLFEDGLLDEAELLIQSRSLDDLADLIIFDGAQMIYLWGGNVPFFVEVVDWLF</sequence>
<name>A0ABQ9XN07_9EUKA</name>
<evidence type="ECO:0000313" key="2">
    <source>
        <dbReference type="Proteomes" id="UP001281761"/>
    </source>
</evidence>
<organism evidence="1 2">
    <name type="scientific">Blattamonas nauphoetae</name>
    <dbReference type="NCBI Taxonomy" id="2049346"/>
    <lineage>
        <taxon>Eukaryota</taxon>
        <taxon>Metamonada</taxon>
        <taxon>Preaxostyla</taxon>
        <taxon>Oxymonadida</taxon>
        <taxon>Blattamonas</taxon>
    </lineage>
</organism>
<keyword evidence="2" id="KW-1185">Reference proteome</keyword>
<evidence type="ECO:0000313" key="1">
    <source>
        <dbReference type="EMBL" id="KAK2952605.1"/>
    </source>
</evidence>